<dbReference type="AlphaFoldDB" id="A0A448WEG6"/>
<evidence type="ECO:0000256" key="1">
    <source>
        <dbReference type="ARBA" id="ARBA00005753"/>
    </source>
</evidence>
<dbReference type="OrthoDB" id="63267at2759"/>
<dbReference type="CDD" id="cd00038">
    <property type="entry name" value="CAP_ED"/>
    <property type="match status" value="1"/>
</dbReference>
<dbReference type="InterPro" id="IPR014710">
    <property type="entry name" value="RmlC-like_jellyroll"/>
</dbReference>
<dbReference type="GO" id="GO:0030552">
    <property type="term" value="F:cAMP binding"/>
    <property type="evidence" value="ECO:0007669"/>
    <property type="project" value="UniProtKB-KW"/>
</dbReference>
<feature type="domain" description="Cyclic nucleotide-binding" evidence="5">
    <location>
        <begin position="692"/>
        <end position="788"/>
    </location>
</feature>
<evidence type="ECO:0000259" key="5">
    <source>
        <dbReference type="PROSITE" id="PS50042"/>
    </source>
</evidence>
<feature type="compositionally biased region" description="Acidic residues" evidence="4">
    <location>
        <begin position="186"/>
        <end position="196"/>
    </location>
</feature>
<feature type="region of interest" description="Disordered" evidence="4">
    <location>
        <begin position="56"/>
        <end position="116"/>
    </location>
</feature>
<keyword evidence="7" id="KW-1185">Reference proteome</keyword>
<sequence length="788" mass="89882">MLTRLRHKTPEKLAQLTRRLSKNTRLSETSDTKKEDEVTDEQVSKIHEILTETTMTLADMELRGRTQSCYEGNDSPAEEGESEDDRDDDEEEAEEQEDRLPSPSPRKRKQGFIMSSTPTGFVMPTVSHQLHLYPQTASPVSEAGVHLDLGIERKSSNKIEASFDYILDETDESNCVWACHWLDRNEEEEEQGEQGEQDDRVENRHISEGHKEEQRDDKYEDSEEEDGNELANESDSESYVKRRSKKILVQKKNKKFEVDEDAVSVFNINICDEHDGIDQSTGGDSCEAGSSKESSFGSTGDTFETAILILDLPIESNGSETTASVQLSEPNVSELVGTAAKKPSCPCRQHQQAQLWRKLIKNAESRQNHGDEDIRGDEQIQDADRINACKCCWCPRVCGLGLVASQTQVYPCCCNSCCCLFIPELTRLSKFRGEVGRKPGLVERTEKQREEAEERALTKKSLVETDRFENHNVFLPRTHEIEEQSECILKGFGVRCQDGLKPPPRRRKTAGSHGVEGFCRQHYIYQVQQLLCRYLHPQQHRSSQHIQNRPNSNIQRVNAYVARGNTACQLALHVGLHRNSLHTWLQASDHRKPLCQVFQQLDLQQLQKQPNLREPYSLLPNQTLKGISLPITRCQHIRSPIYHHSHHYPHYNHLYPNNPHNPHTCNNHYHQNLVHYARLLTRRIALLSSVPTFQALTVETLSKLADALEEMHFKPNEYIIRQGARGDTFYIIANGQVKVTQNEAGSGELEGQADESFRQGIGTGSAKREKFIRLMDRGEWFGEKALNK</sequence>
<keyword evidence="2" id="KW-0547">Nucleotide-binding</keyword>
<dbReference type="GO" id="GO:0005952">
    <property type="term" value="C:cAMP-dependent protein kinase complex"/>
    <property type="evidence" value="ECO:0007669"/>
    <property type="project" value="InterPro"/>
</dbReference>
<feature type="compositionally biased region" description="Basic and acidic residues" evidence="4">
    <location>
        <begin position="28"/>
        <end position="43"/>
    </location>
</feature>
<feature type="compositionally biased region" description="Basic and acidic residues" evidence="4">
    <location>
        <begin position="197"/>
        <end position="218"/>
    </location>
</feature>
<accession>A0A448WEG6</accession>
<name>A0A448WEG6_9PLAT</name>
<dbReference type="Proteomes" id="UP000784294">
    <property type="component" value="Unassembled WGS sequence"/>
</dbReference>
<dbReference type="PROSITE" id="PS50042">
    <property type="entry name" value="CNMP_BINDING_3"/>
    <property type="match status" value="1"/>
</dbReference>
<dbReference type="GO" id="GO:0004862">
    <property type="term" value="F:cAMP-dependent protein kinase inhibitor activity"/>
    <property type="evidence" value="ECO:0007669"/>
    <property type="project" value="TreeGrafter"/>
</dbReference>
<dbReference type="PANTHER" id="PTHR11635">
    <property type="entry name" value="CAMP-DEPENDENT PROTEIN KINASE REGULATORY CHAIN"/>
    <property type="match status" value="1"/>
</dbReference>
<evidence type="ECO:0000313" key="7">
    <source>
        <dbReference type="Proteomes" id="UP000784294"/>
    </source>
</evidence>
<feature type="region of interest" description="Disordered" evidence="4">
    <location>
        <begin position="1"/>
        <end position="43"/>
    </location>
</feature>
<dbReference type="EMBL" id="CAAALY010006751">
    <property type="protein sequence ID" value="VEL09601.1"/>
    <property type="molecule type" value="Genomic_DNA"/>
</dbReference>
<comment type="similarity">
    <text evidence="1">Belongs to the cAMP-dependent kinase regulatory chain family.</text>
</comment>
<gene>
    <name evidence="6" type="ORF">PXEA_LOCUS3041</name>
</gene>
<dbReference type="GO" id="GO:0005829">
    <property type="term" value="C:cytosol"/>
    <property type="evidence" value="ECO:0007669"/>
    <property type="project" value="TreeGrafter"/>
</dbReference>
<comment type="caution">
    <text evidence="6">The sequence shown here is derived from an EMBL/GenBank/DDBJ whole genome shotgun (WGS) entry which is preliminary data.</text>
</comment>
<dbReference type="GO" id="GO:0034236">
    <property type="term" value="F:protein kinase A catalytic subunit binding"/>
    <property type="evidence" value="ECO:0007669"/>
    <property type="project" value="TreeGrafter"/>
</dbReference>
<proteinExistence type="inferred from homology"/>
<dbReference type="PROSITE" id="PS00888">
    <property type="entry name" value="CNMP_BINDING_1"/>
    <property type="match status" value="1"/>
</dbReference>
<dbReference type="InterPro" id="IPR018490">
    <property type="entry name" value="cNMP-bd_dom_sf"/>
</dbReference>
<dbReference type="InterPro" id="IPR018488">
    <property type="entry name" value="cNMP-bd_CS"/>
</dbReference>
<dbReference type="InterPro" id="IPR050503">
    <property type="entry name" value="cAMP-dep_PK_reg_su-like"/>
</dbReference>
<evidence type="ECO:0000313" key="6">
    <source>
        <dbReference type="EMBL" id="VEL09601.1"/>
    </source>
</evidence>
<dbReference type="Pfam" id="PF00027">
    <property type="entry name" value="cNMP_binding"/>
    <property type="match status" value="1"/>
</dbReference>
<dbReference type="SMART" id="SM00100">
    <property type="entry name" value="cNMP"/>
    <property type="match status" value="1"/>
</dbReference>
<dbReference type="InterPro" id="IPR000595">
    <property type="entry name" value="cNMP-bd_dom"/>
</dbReference>
<evidence type="ECO:0000256" key="2">
    <source>
        <dbReference type="ARBA" id="ARBA00022566"/>
    </source>
</evidence>
<feature type="region of interest" description="Disordered" evidence="4">
    <location>
        <begin position="186"/>
        <end position="237"/>
    </location>
</feature>
<reference evidence="6" key="1">
    <citation type="submission" date="2018-11" db="EMBL/GenBank/DDBJ databases">
        <authorList>
            <consortium name="Pathogen Informatics"/>
        </authorList>
    </citation>
    <scope>NUCLEOTIDE SEQUENCE</scope>
</reference>
<keyword evidence="2" id="KW-0116">cAMP-binding</keyword>
<keyword evidence="3" id="KW-0114">cAMP</keyword>
<evidence type="ECO:0000256" key="3">
    <source>
        <dbReference type="ARBA" id="ARBA00023149"/>
    </source>
</evidence>
<protein>
    <recommendedName>
        <fullName evidence="5">Cyclic nucleotide-binding domain-containing protein</fullName>
    </recommendedName>
</protein>
<dbReference type="PANTHER" id="PTHR11635:SF152">
    <property type="entry name" value="CAMP-DEPENDENT PROTEIN KINASE TYPE I REGULATORY SUBUNIT-RELATED"/>
    <property type="match status" value="1"/>
</dbReference>
<dbReference type="Gene3D" id="2.60.120.10">
    <property type="entry name" value="Jelly Rolls"/>
    <property type="match status" value="1"/>
</dbReference>
<feature type="region of interest" description="Disordered" evidence="4">
    <location>
        <begin position="276"/>
        <end position="299"/>
    </location>
</feature>
<feature type="compositionally biased region" description="Acidic residues" evidence="4">
    <location>
        <begin position="219"/>
        <end position="236"/>
    </location>
</feature>
<feature type="compositionally biased region" description="Acidic residues" evidence="4">
    <location>
        <begin position="76"/>
        <end position="97"/>
    </location>
</feature>
<evidence type="ECO:0000256" key="4">
    <source>
        <dbReference type="SAM" id="MobiDB-lite"/>
    </source>
</evidence>
<dbReference type="SUPFAM" id="SSF51206">
    <property type="entry name" value="cAMP-binding domain-like"/>
    <property type="match status" value="1"/>
</dbReference>
<organism evidence="6 7">
    <name type="scientific">Protopolystoma xenopodis</name>
    <dbReference type="NCBI Taxonomy" id="117903"/>
    <lineage>
        <taxon>Eukaryota</taxon>
        <taxon>Metazoa</taxon>
        <taxon>Spiralia</taxon>
        <taxon>Lophotrochozoa</taxon>
        <taxon>Platyhelminthes</taxon>
        <taxon>Monogenea</taxon>
        <taxon>Polyopisthocotylea</taxon>
        <taxon>Polystomatidea</taxon>
        <taxon>Polystomatidae</taxon>
        <taxon>Protopolystoma</taxon>
    </lineage>
</organism>